<name>A0A142F1K6_9CAUD</name>
<organism evidence="1 2">
    <name type="scientific">Bacillus phage Mgbh1</name>
    <dbReference type="NCBI Taxonomy" id="1796993"/>
    <lineage>
        <taxon>Viruses</taxon>
        <taxon>Duplodnaviria</taxon>
        <taxon>Heunggongvirae</taxon>
        <taxon>Uroviricota</taxon>
        <taxon>Caudoviricetes</taxon>
        <taxon>Magadivirus</taxon>
        <taxon>Magadivirus Mgbh1</taxon>
    </lineage>
</organism>
<dbReference type="Proteomes" id="UP000224134">
    <property type="component" value="Segment"/>
</dbReference>
<dbReference type="Gene3D" id="3.10.20.480">
    <property type="entry name" value="Antirestriction protein ArdA, domain 1"/>
    <property type="match status" value="1"/>
</dbReference>
<dbReference type="InterPro" id="IPR009899">
    <property type="entry name" value="ArdA"/>
</dbReference>
<evidence type="ECO:0000313" key="1">
    <source>
        <dbReference type="EMBL" id="AMQ66663.1"/>
    </source>
</evidence>
<evidence type="ECO:0000313" key="2">
    <source>
        <dbReference type="Proteomes" id="UP000224134"/>
    </source>
</evidence>
<dbReference type="OrthoDB" id="10241at10239"/>
<proteinExistence type="predicted"/>
<keyword evidence="2" id="KW-1185">Reference proteome</keyword>
<dbReference type="InterPro" id="IPR041895">
    <property type="entry name" value="ArdA_dom1"/>
</dbReference>
<dbReference type="GeneID" id="40070707"/>
<protein>
    <submittedName>
        <fullName evidence="1">Antirestriction family-like protein</fullName>
    </submittedName>
</protein>
<dbReference type="EMBL" id="KU665491">
    <property type="protein sequence ID" value="AMQ66663.1"/>
    <property type="molecule type" value="Genomic_DNA"/>
</dbReference>
<dbReference type="RefSeq" id="YP_009595149.1">
    <property type="nucleotide sequence ID" value="NC_041879.1"/>
</dbReference>
<dbReference type="KEGG" id="vg:40070707"/>
<dbReference type="Pfam" id="PF07275">
    <property type="entry name" value="ArdA"/>
    <property type="match status" value="1"/>
</dbReference>
<sequence length="179" mass="20730">MKMIKIALTNLRKYNEGVLVYEWLTLPCEKEEIEAAMKRIGIGEQYEEWFVSDYEAPFHIEEYADVYRLNEKMSKLSEIVGIEGLFHDDWTVQDVISVAWETGNDNMVECIIADEEIDYLVMSAVKDGSWNRVKHLLGGVNMLNEDYYYINGYGNIEDLCQGTVGIIRRDLIEAILNNL</sequence>
<reference evidence="1 2" key="1">
    <citation type="submission" date="2016-02" db="EMBL/GenBank/DDBJ databases">
        <title>Isolation and characterization of bacteriophages from East Africa Rift Valley soda lakes.</title>
        <authorList>
            <person name="van Zyl L.J."/>
            <person name="Nemavhulani S."/>
            <person name="Cowan D.A."/>
            <person name="Trindade M.I."/>
        </authorList>
    </citation>
    <scope>NUCLEOTIDE SEQUENCE [LARGE SCALE GENOMIC DNA]</scope>
</reference>
<accession>A0A142F1K6</accession>